<evidence type="ECO:0000313" key="6">
    <source>
        <dbReference type="EMBL" id="GIO37790.1"/>
    </source>
</evidence>
<evidence type="ECO:0000313" key="7">
    <source>
        <dbReference type="Proteomes" id="UP000681162"/>
    </source>
</evidence>
<dbReference type="Pfam" id="PF08352">
    <property type="entry name" value="oligo_HPY"/>
    <property type="match status" value="1"/>
</dbReference>
<evidence type="ECO:0000256" key="1">
    <source>
        <dbReference type="ARBA" id="ARBA00005417"/>
    </source>
</evidence>
<dbReference type="InterPro" id="IPR003439">
    <property type="entry name" value="ABC_transporter-like_ATP-bd"/>
</dbReference>
<evidence type="ECO:0000259" key="5">
    <source>
        <dbReference type="PROSITE" id="PS50893"/>
    </source>
</evidence>
<comment type="caution">
    <text evidence="6">The sequence shown here is derived from an EMBL/GenBank/DDBJ whole genome shotgun (WGS) entry which is preliminary data.</text>
</comment>
<dbReference type="AlphaFoldDB" id="A0A919XWR3"/>
<organism evidence="6 7">
    <name type="scientific">Paenibacillus antibioticophila</name>
    <dbReference type="NCBI Taxonomy" id="1274374"/>
    <lineage>
        <taxon>Bacteria</taxon>
        <taxon>Bacillati</taxon>
        <taxon>Bacillota</taxon>
        <taxon>Bacilli</taxon>
        <taxon>Bacillales</taxon>
        <taxon>Paenibacillaceae</taxon>
        <taxon>Paenibacillus</taxon>
    </lineage>
</organism>
<dbReference type="CDD" id="cd03257">
    <property type="entry name" value="ABC_NikE_OppD_transporters"/>
    <property type="match status" value="1"/>
</dbReference>
<dbReference type="InterPro" id="IPR050319">
    <property type="entry name" value="ABC_transp_ATP-bind"/>
</dbReference>
<dbReference type="PROSITE" id="PS00211">
    <property type="entry name" value="ABC_TRANSPORTER_1"/>
    <property type="match status" value="1"/>
</dbReference>
<dbReference type="SUPFAM" id="SSF52540">
    <property type="entry name" value="P-loop containing nucleoside triphosphate hydrolases"/>
    <property type="match status" value="1"/>
</dbReference>
<dbReference type="PANTHER" id="PTHR43776:SF7">
    <property type="entry name" value="D,D-DIPEPTIDE TRANSPORT ATP-BINDING PROTEIN DDPF-RELATED"/>
    <property type="match status" value="1"/>
</dbReference>
<keyword evidence="3" id="KW-0547">Nucleotide-binding</keyword>
<keyword evidence="4" id="KW-0067">ATP-binding</keyword>
<dbReference type="PROSITE" id="PS50893">
    <property type="entry name" value="ABC_TRANSPORTER_2"/>
    <property type="match status" value="1"/>
</dbReference>
<dbReference type="GO" id="GO:0016887">
    <property type="term" value="F:ATP hydrolysis activity"/>
    <property type="evidence" value="ECO:0007669"/>
    <property type="project" value="InterPro"/>
</dbReference>
<dbReference type="Pfam" id="PF00005">
    <property type="entry name" value="ABC_tran"/>
    <property type="match status" value="1"/>
</dbReference>
<dbReference type="OrthoDB" id="9802264at2"/>
<dbReference type="RefSeq" id="WP_049894964.1">
    <property type="nucleotide sequence ID" value="NZ_BORR01000009.1"/>
</dbReference>
<dbReference type="SMART" id="SM00382">
    <property type="entry name" value="AAA"/>
    <property type="match status" value="1"/>
</dbReference>
<evidence type="ECO:0000256" key="4">
    <source>
        <dbReference type="ARBA" id="ARBA00022840"/>
    </source>
</evidence>
<dbReference type="GO" id="GO:0055085">
    <property type="term" value="P:transmembrane transport"/>
    <property type="evidence" value="ECO:0007669"/>
    <property type="project" value="UniProtKB-ARBA"/>
</dbReference>
<dbReference type="GO" id="GO:0005524">
    <property type="term" value="F:ATP binding"/>
    <property type="evidence" value="ECO:0007669"/>
    <property type="project" value="UniProtKB-KW"/>
</dbReference>
<keyword evidence="7" id="KW-1185">Reference proteome</keyword>
<dbReference type="InterPro" id="IPR017871">
    <property type="entry name" value="ABC_transporter-like_CS"/>
</dbReference>
<dbReference type="EMBL" id="BORR01000009">
    <property type="protein sequence ID" value="GIO37790.1"/>
    <property type="molecule type" value="Genomic_DNA"/>
</dbReference>
<dbReference type="InterPro" id="IPR027417">
    <property type="entry name" value="P-loop_NTPase"/>
</dbReference>
<dbReference type="Gene3D" id="3.40.50.300">
    <property type="entry name" value="P-loop containing nucleotide triphosphate hydrolases"/>
    <property type="match status" value="1"/>
</dbReference>
<gene>
    <name evidence="6" type="ORF">J41TS12_26510</name>
</gene>
<dbReference type="InterPro" id="IPR013563">
    <property type="entry name" value="Oligopep_ABC_C"/>
</dbReference>
<dbReference type="Proteomes" id="UP000681162">
    <property type="component" value="Unassembled WGS sequence"/>
</dbReference>
<dbReference type="InterPro" id="IPR003593">
    <property type="entry name" value="AAA+_ATPase"/>
</dbReference>
<sequence length="260" mass="28911">MEQTLLEVSHLNKIYKRKGGPDFSAVKDVSFTLAQGETLGIVGESGSGKTTVAKMVAGMLPATSGSLVLNGQAMESRRSKDMKRNIQYIFQDPVSSLNPRLKIKDILAEPLKLYFNLRGEALNSRINELLDDVGIPQSYRDRYPKELSGGQCQRIGIARALAAEPSIMVCDEPTSALDMTIQSQILELLQELQRSRGFSYIFIAHGLEVIYTISNRVLVMKQGEVVETGATAQVFHSPEHPYTQTLIQSIPKIELPYFEY</sequence>
<accession>A0A919XWR3</accession>
<evidence type="ECO:0000256" key="2">
    <source>
        <dbReference type="ARBA" id="ARBA00022448"/>
    </source>
</evidence>
<name>A0A919XWR3_9BACL</name>
<keyword evidence="2" id="KW-0813">Transport</keyword>
<feature type="domain" description="ABC transporter" evidence="5">
    <location>
        <begin position="9"/>
        <end position="247"/>
    </location>
</feature>
<protein>
    <recommendedName>
        <fullName evidence="5">ABC transporter domain-containing protein</fullName>
    </recommendedName>
</protein>
<comment type="similarity">
    <text evidence="1">Belongs to the ABC transporter superfamily.</text>
</comment>
<dbReference type="GO" id="GO:0015833">
    <property type="term" value="P:peptide transport"/>
    <property type="evidence" value="ECO:0007669"/>
    <property type="project" value="InterPro"/>
</dbReference>
<evidence type="ECO:0000256" key="3">
    <source>
        <dbReference type="ARBA" id="ARBA00022741"/>
    </source>
</evidence>
<reference evidence="6 7" key="1">
    <citation type="submission" date="2021-03" db="EMBL/GenBank/DDBJ databases">
        <title>Antimicrobial resistance genes in bacteria isolated from Japanese honey, and their potential for conferring macrolide and lincosamide resistance in the American foulbrood pathogen Paenibacillus larvae.</title>
        <authorList>
            <person name="Okamoto M."/>
            <person name="Kumagai M."/>
            <person name="Kanamori H."/>
            <person name="Takamatsu D."/>
        </authorList>
    </citation>
    <scope>NUCLEOTIDE SEQUENCE [LARGE SCALE GENOMIC DNA]</scope>
    <source>
        <strain evidence="6 7">J41TS12</strain>
    </source>
</reference>
<proteinExistence type="inferred from homology"/>
<dbReference type="PANTHER" id="PTHR43776">
    <property type="entry name" value="TRANSPORT ATP-BINDING PROTEIN"/>
    <property type="match status" value="1"/>
</dbReference>